<evidence type="ECO:0000256" key="2">
    <source>
        <dbReference type="SAM" id="SignalP"/>
    </source>
</evidence>
<dbReference type="AlphaFoldDB" id="A0A1H3N637"/>
<gene>
    <name evidence="3" type="ORF">SAMN05444340_1211</name>
</gene>
<feature type="chain" id="PRO_5011770978" evidence="2">
    <location>
        <begin position="21"/>
        <end position="58"/>
    </location>
</feature>
<proteinExistence type="predicted"/>
<evidence type="ECO:0000256" key="1">
    <source>
        <dbReference type="SAM" id="MobiDB-lite"/>
    </source>
</evidence>
<accession>A0A1H3N637</accession>
<sequence length="58" mass="6167">MKRLYTASILALVVSSPALANTDAELLSQFSQPAQEVAEPERAGDANTDPEHIARQSG</sequence>
<feature type="compositionally biased region" description="Basic and acidic residues" evidence="1">
    <location>
        <begin position="39"/>
        <end position="58"/>
    </location>
</feature>
<evidence type="ECO:0000313" key="3">
    <source>
        <dbReference type="EMBL" id="SDY84417.1"/>
    </source>
</evidence>
<feature type="region of interest" description="Disordered" evidence="1">
    <location>
        <begin position="33"/>
        <end position="58"/>
    </location>
</feature>
<evidence type="ECO:0000313" key="4">
    <source>
        <dbReference type="Proteomes" id="UP000199286"/>
    </source>
</evidence>
<keyword evidence="4" id="KW-1185">Reference proteome</keyword>
<dbReference type="STRING" id="321339.SAMN05444340_1211"/>
<feature type="signal peptide" evidence="2">
    <location>
        <begin position="1"/>
        <end position="20"/>
    </location>
</feature>
<keyword evidence="2" id="KW-0732">Signal</keyword>
<name>A0A1H3N637_9RHOB</name>
<dbReference type="Proteomes" id="UP000199286">
    <property type="component" value="Unassembled WGS sequence"/>
</dbReference>
<protein>
    <submittedName>
        <fullName evidence="3">Uncharacterized protein</fullName>
    </submittedName>
</protein>
<organism evidence="3 4">
    <name type="scientific">Citreimonas salinaria</name>
    <dbReference type="NCBI Taxonomy" id="321339"/>
    <lineage>
        <taxon>Bacteria</taxon>
        <taxon>Pseudomonadati</taxon>
        <taxon>Pseudomonadota</taxon>
        <taxon>Alphaproteobacteria</taxon>
        <taxon>Rhodobacterales</taxon>
        <taxon>Roseobacteraceae</taxon>
        <taxon>Citreimonas</taxon>
    </lineage>
</organism>
<dbReference type="EMBL" id="FNPF01000021">
    <property type="protein sequence ID" value="SDY84417.1"/>
    <property type="molecule type" value="Genomic_DNA"/>
</dbReference>
<reference evidence="3 4" key="1">
    <citation type="submission" date="2016-10" db="EMBL/GenBank/DDBJ databases">
        <authorList>
            <person name="de Groot N.N."/>
        </authorList>
    </citation>
    <scope>NUCLEOTIDE SEQUENCE [LARGE SCALE GENOMIC DNA]</scope>
    <source>
        <strain evidence="3 4">DSM 26880</strain>
    </source>
</reference>